<organism evidence="1 2">
    <name type="scientific">Candida boidinii</name>
    <name type="common">Yeast</name>
    <dbReference type="NCBI Taxonomy" id="5477"/>
    <lineage>
        <taxon>Eukaryota</taxon>
        <taxon>Fungi</taxon>
        <taxon>Dikarya</taxon>
        <taxon>Ascomycota</taxon>
        <taxon>Saccharomycotina</taxon>
        <taxon>Pichiomycetes</taxon>
        <taxon>Pichiales</taxon>
        <taxon>Pichiaceae</taxon>
        <taxon>Ogataea</taxon>
        <taxon>Ogataea/Candida clade</taxon>
    </lineage>
</organism>
<sequence>MFYHGFDVNKLEILKINNNRYLERIESNVKEITGELIVSANARYLELSLAELQSVKHLTIRDVDKLNISNLQIIEKTGEFINNRFEKLSLDKLKLTGNTLSLMDNDELKEIETPRLEEVGGGLMIIDNKNLENINFLNEIKSIGGAIEFDGLFKNVELPKLKIVKGSTLIRSTDDDFHCEKWIKEEMSRVITVVRTYKGNGNVDSEDFESIYNNDEDDDDIESGSNRNYFDSGRGDKFKSGNKYKFTEDSKNNKTEKGKNDLSSKFKNGGIDKELTNLSISLVKDGLFCKLLLTFTILIGEVLLLS</sequence>
<protein>
    <submittedName>
        <fullName evidence="1">Unnamed protein product</fullName>
    </submittedName>
</protein>
<accession>A0ACB5TPV7</accession>
<gene>
    <name evidence="1" type="ORF">Cboi01_000285200</name>
</gene>
<comment type="caution">
    <text evidence="1">The sequence shown here is derived from an EMBL/GenBank/DDBJ whole genome shotgun (WGS) entry which is preliminary data.</text>
</comment>
<dbReference type="EMBL" id="BSXV01001397">
    <property type="protein sequence ID" value="GME92707.1"/>
    <property type="molecule type" value="Genomic_DNA"/>
</dbReference>
<keyword evidence="2" id="KW-1185">Reference proteome</keyword>
<dbReference type="Proteomes" id="UP001165101">
    <property type="component" value="Unassembled WGS sequence"/>
</dbReference>
<proteinExistence type="predicted"/>
<reference evidence="1" key="1">
    <citation type="submission" date="2023-04" db="EMBL/GenBank/DDBJ databases">
        <title>Candida boidinii NBRC 1967.</title>
        <authorList>
            <person name="Ichikawa N."/>
            <person name="Sato H."/>
            <person name="Tonouchi N."/>
        </authorList>
    </citation>
    <scope>NUCLEOTIDE SEQUENCE</scope>
    <source>
        <strain evidence="1">NBRC 1967</strain>
    </source>
</reference>
<name>A0ACB5TPV7_CANBO</name>
<evidence type="ECO:0000313" key="1">
    <source>
        <dbReference type="EMBL" id="GME92707.1"/>
    </source>
</evidence>
<evidence type="ECO:0000313" key="2">
    <source>
        <dbReference type="Proteomes" id="UP001165101"/>
    </source>
</evidence>